<accession>A0A914QQC2</accession>
<evidence type="ECO:0000256" key="1">
    <source>
        <dbReference type="SAM" id="MobiDB-lite"/>
    </source>
</evidence>
<organism evidence="5 6">
    <name type="scientific">Panagrolaimus davidi</name>
    <dbReference type="NCBI Taxonomy" id="227884"/>
    <lineage>
        <taxon>Eukaryota</taxon>
        <taxon>Metazoa</taxon>
        <taxon>Ecdysozoa</taxon>
        <taxon>Nematoda</taxon>
        <taxon>Chromadorea</taxon>
        <taxon>Rhabditida</taxon>
        <taxon>Tylenchina</taxon>
        <taxon>Panagrolaimomorpha</taxon>
        <taxon>Panagrolaimoidea</taxon>
        <taxon>Panagrolaimidae</taxon>
        <taxon>Panagrolaimus</taxon>
    </lineage>
</organism>
<dbReference type="InterPro" id="IPR045055">
    <property type="entry name" value="DNA2/NAM7-like"/>
</dbReference>
<dbReference type="Pfam" id="PF25396">
    <property type="entry name" value="ZNFX1"/>
    <property type="match status" value="1"/>
</dbReference>
<evidence type="ECO:0000259" key="2">
    <source>
        <dbReference type="Pfam" id="PF13086"/>
    </source>
</evidence>
<dbReference type="WBParaSite" id="PDA_v2.g5946.t1">
    <property type="protein sequence ID" value="PDA_v2.g5946.t1"/>
    <property type="gene ID" value="PDA_v2.g5946"/>
</dbReference>
<evidence type="ECO:0000259" key="3">
    <source>
        <dbReference type="Pfam" id="PF13087"/>
    </source>
</evidence>
<dbReference type="Gene3D" id="3.40.50.300">
    <property type="entry name" value="P-loop containing nucleotide triphosphate hydrolases"/>
    <property type="match status" value="3"/>
</dbReference>
<reference evidence="6" key="1">
    <citation type="submission" date="2022-11" db="UniProtKB">
        <authorList>
            <consortium name="WormBaseParasite"/>
        </authorList>
    </citation>
    <scope>IDENTIFICATION</scope>
</reference>
<feature type="compositionally biased region" description="Basic and acidic residues" evidence="1">
    <location>
        <begin position="151"/>
        <end position="162"/>
    </location>
</feature>
<feature type="domain" description="ZNFX1" evidence="4">
    <location>
        <begin position="236"/>
        <end position="333"/>
    </location>
</feature>
<dbReference type="InterPro" id="IPR027417">
    <property type="entry name" value="P-loop_NTPase"/>
</dbReference>
<protein>
    <submittedName>
        <fullName evidence="6">NFX1-type zinc finger-containing protein 1</fullName>
    </submittedName>
</protein>
<feature type="domain" description="DNA2/NAM7 helicase helicase" evidence="2">
    <location>
        <begin position="755"/>
        <end position="915"/>
    </location>
</feature>
<dbReference type="InterPro" id="IPR041679">
    <property type="entry name" value="DNA2/NAM7-like_C"/>
</dbReference>
<dbReference type="PANTHER" id="PTHR10887">
    <property type="entry name" value="DNA2/NAM7 HELICASE FAMILY"/>
    <property type="match status" value="1"/>
</dbReference>
<keyword evidence="5" id="KW-1185">Reference proteome</keyword>
<feature type="domain" description="DNA2/NAM7 helicase-like C-terminal" evidence="3">
    <location>
        <begin position="928"/>
        <end position="1028"/>
    </location>
</feature>
<feature type="domain" description="DNA2/NAM7 helicase helicase" evidence="2">
    <location>
        <begin position="410"/>
        <end position="550"/>
    </location>
</feature>
<dbReference type="GO" id="GO:0031380">
    <property type="term" value="C:nuclear RNA-directed RNA polymerase complex"/>
    <property type="evidence" value="ECO:0007669"/>
    <property type="project" value="TreeGrafter"/>
</dbReference>
<dbReference type="InterPro" id="IPR057373">
    <property type="entry name" value="ZNFX1"/>
</dbReference>
<dbReference type="InterPro" id="IPR041677">
    <property type="entry name" value="DNA2/NAM7_AAA_11"/>
</dbReference>
<name>A0A914QQC2_9BILA</name>
<sequence length="1031" mass="120399">MIKESFYKRLDDLWPDVEKQSNFLRVIVATASTTQHELRNLTYDFITKVLGSKLLEKIVANCICPLMYDPNMQEEAIYAEIAHNTVKLLVRGFETLPSKMDQHLANVVSVITTLKEVKDICVKEETKIPLETLEIALKQRQQSKAAQRLTAETKKLEEKEFEGSAGEPPKNFRELSVVPTPEDISYRLPPYLRAAKVKGRYDSDEQYLDIQFRLLREDLIRPLRDGITAYRKGGTKETDLYVYRDVEIGASLMHKQTGELISYAFINVTKKRMRWDKRLKYGSLVCLSSDEFQEVFLFATVIDRDELSNGRVGLKFEEVSKINTKWKYKMVESPAFFEAYRHVMTALQSIEQDEPIPFSNYFVDVETNTGLPSYSADDRFDFKSLLKIDQEDTKFFLHEIRRLKPDDFGMDESQFNALVYTLTSELAIIQGPPGTGKTYMGLQIAKLLFDNWEIWNPDEEDSRPMLVVCYTNHALDQFLEGISEFVKEGIIRVGGRCKNDKVAEFNLSKIRRWDNSAVRNQFFNKRDEIFSVQRQLEEQSATLKALESRFASPQQLENAICDSGKIYYDSSCVLGNNIRNDSNEKMMFKWLTQTDKNHPINLYDINIIRQLMAWNIPEIKVKNALADLYLKNIYCEDVQLYNYLRSPLGQYYSTTRLSMNAKYWPKIDDIDQVMRLGYAETVAAELLVRMNVNQIREEHNRNNGLTTTRQLATVTIPEQPENYNKNDEIDELAFKDDDEENRMIVDTNILEEFQIQGKRTFNKANNDNWFNAEILQDFHKHITSAYPMTERESDEIDDIWVLPLQRRWKLYQFWIQKCREKVKEKVKTLEEEYGKNMKELIEYRTLSDLDVLKSAKVVGMTTTGAAKHQSTLRGVRSKIVIVEEAAEVLEAHLLTSLTRACEHLILIGDHKQLRPSPAVYELAKKYYLEVSLFERLINNEYPYRMLKNQHRMCPDISRVLMPHFYQDLQDDPSVLEKEAVKGVTKNLLFINHSYPELTEKEFKSHKNIFEAEFALRLAYYFLQQNYKAEQA</sequence>
<evidence type="ECO:0000313" key="5">
    <source>
        <dbReference type="Proteomes" id="UP000887578"/>
    </source>
</evidence>
<dbReference type="Pfam" id="PF13086">
    <property type="entry name" value="AAA_11"/>
    <property type="match status" value="2"/>
</dbReference>
<dbReference type="GO" id="GO:0004386">
    <property type="term" value="F:helicase activity"/>
    <property type="evidence" value="ECO:0007669"/>
    <property type="project" value="InterPro"/>
</dbReference>
<evidence type="ECO:0000259" key="4">
    <source>
        <dbReference type="Pfam" id="PF25396"/>
    </source>
</evidence>
<proteinExistence type="predicted"/>
<dbReference type="Pfam" id="PF13087">
    <property type="entry name" value="AAA_12"/>
    <property type="match status" value="1"/>
</dbReference>
<dbReference type="SUPFAM" id="SSF52540">
    <property type="entry name" value="P-loop containing nucleoside triphosphate hydrolases"/>
    <property type="match status" value="1"/>
</dbReference>
<dbReference type="PANTHER" id="PTHR10887:SF341">
    <property type="entry name" value="NFX1-TYPE ZINC FINGER-CONTAINING PROTEIN 1"/>
    <property type="match status" value="1"/>
</dbReference>
<dbReference type="Proteomes" id="UP000887578">
    <property type="component" value="Unplaced"/>
</dbReference>
<evidence type="ECO:0000313" key="6">
    <source>
        <dbReference type="WBParaSite" id="PDA_v2.g5946.t1"/>
    </source>
</evidence>
<dbReference type="GO" id="GO:0031048">
    <property type="term" value="P:regulatory ncRNA-mediated heterochromatin formation"/>
    <property type="evidence" value="ECO:0007669"/>
    <property type="project" value="TreeGrafter"/>
</dbReference>
<dbReference type="AlphaFoldDB" id="A0A914QQC2"/>
<feature type="region of interest" description="Disordered" evidence="1">
    <location>
        <begin position="148"/>
        <end position="174"/>
    </location>
</feature>
<dbReference type="CDD" id="cd17936">
    <property type="entry name" value="EEXXEc_NFX1"/>
    <property type="match status" value="1"/>
</dbReference>